<dbReference type="GO" id="GO:0020037">
    <property type="term" value="F:heme binding"/>
    <property type="evidence" value="ECO:0007669"/>
    <property type="project" value="InterPro"/>
</dbReference>
<keyword evidence="1" id="KW-1133">Transmembrane helix</keyword>
<evidence type="ECO:0000313" key="2">
    <source>
        <dbReference type="EMBL" id="EMP41881.1"/>
    </source>
</evidence>
<accession>M7BVN0</accession>
<gene>
    <name evidence="2" type="ORF">UY3_00916</name>
</gene>
<dbReference type="AlphaFoldDB" id="M7BVN0"/>
<organism evidence="2 3">
    <name type="scientific">Chelonia mydas</name>
    <name type="common">Green sea-turtle</name>
    <name type="synonym">Chelonia agassizi</name>
    <dbReference type="NCBI Taxonomy" id="8469"/>
    <lineage>
        <taxon>Eukaryota</taxon>
        <taxon>Metazoa</taxon>
        <taxon>Chordata</taxon>
        <taxon>Craniata</taxon>
        <taxon>Vertebrata</taxon>
        <taxon>Euteleostomi</taxon>
        <taxon>Archelosauria</taxon>
        <taxon>Testudinata</taxon>
        <taxon>Testudines</taxon>
        <taxon>Cryptodira</taxon>
        <taxon>Durocryptodira</taxon>
        <taxon>Americhelydia</taxon>
        <taxon>Chelonioidea</taxon>
        <taxon>Cheloniidae</taxon>
        <taxon>Chelonia</taxon>
    </lineage>
</organism>
<proteinExistence type="predicted"/>
<feature type="transmembrane region" description="Helical" evidence="1">
    <location>
        <begin position="18"/>
        <end position="35"/>
    </location>
</feature>
<dbReference type="InterPro" id="IPR036396">
    <property type="entry name" value="Cyt_P450_sf"/>
</dbReference>
<dbReference type="EMBL" id="KB481965">
    <property type="protein sequence ID" value="EMP41881.1"/>
    <property type="molecule type" value="Genomic_DNA"/>
</dbReference>
<dbReference type="Gene3D" id="1.10.630.10">
    <property type="entry name" value="Cytochrome P450"/>
    <property type="match status" value="1"/>
</dbReference>
<reference evidence="3" key="1">
    <citation type="journal article" date="2013" name="Nat. Genet.">
        <title>The draft genomes of soft-shell turtle and green sea turtle yield insights into the development and evolution of the turtle-specific body plan.</title>
        <authorList>
            <person name="Wang Z."/>
            <person name="Pascual-Anaya J."/>
            <person name="Zadissa A."/>
            <person name="Li W."/>
            <person name="Niimura Y."/>
            <person name="Huang Z."/>
            <person name="Li C."/>
            <person name="White S."/>
            <person name="Xiong Z."/>
            <person name="Fang D."/>
            <person name="Wang B."/>
            <person name="Ming Y."/>
            <person name="Chen Y."/>
            <person name="Zheng Y."/>
            <person name="Kuraku S."/>
            <person name="Pignatelli M."/>
            <person name="Herrero J."/>
            <person name="Beal K."/>
            <person name="Nozawa M."/>
            <person name="Li Q."/>
            <person name="Wang J."/>
            <person name="Zhang H."/>
            <person name="Yu L."/>
            <person name="Shigenobu S."/>
            <person name="Wang J."/>
            <person name="Liu J."/>
            <person name="Flicek P."/>
            <person name="Searle S."/>
            <person name="Wang J."/>
            <person name="Kuratani S."/>
            <person name="Yin Y."/>
            <person name="Aken B."/>
            <person name="Zhang G."/>
            <person name="Irie N."/>
        </authorList>
    </citation>
    <scope>NUCLEOTIDE SEQUENCE [LARGE SCALE GENOMIC DNA]</scope>
</reference>
<protein>
    <submittedName>
        <fullName evidence="2">Cytochrome P450 2D15</fullName>
    </submittedName>
</protein>
<evidence type="ECO:0000313" key="3">
    <source>
        <dbReference type="Proteomes" id="UP000031443"/>
    </source>
</evidence>
<name>M7BVN0_CHEMY</name>
<dbReference type="GO" id="GO:0016705">
    <property type="term" value="F:oxidoreductase activity, acting on paired donors, with incorporation or reduction of molecular oxygen"/>
    <property type="evidence" value="ECO:0007669"/>
    <property type="project" value="InterPro"/>
</dbReference>
<dbReference type="Proteomes" id="UP000031443">
    <property type="component" value="Unassembled WGS sequence"/>
</dbReference>
<dbReference type="GO" id="GO:0005506">
    <property type="term" value="F:iron ion binding"/>
    <property type="evidence" value="ECO:0007669"/>
    <property type="project" value="InterPro"/>
</dbReference>
<evidence type="ECO:0000256" key="1">
    <source>
        <dbReference type="SAM" id="Phobius"/>
    </source>
</evidence>
<dbReference type="GO" id="GO:0004497">
    <property type="term" value="F:monooxygenase activity"/>
    <property type="evidence" value="ECO:0007669"/>
    <property type="project" value="InterPro"/>
</dbReference>
<keyword evidence="3" id="KW-1185">Reference proteome</keyword>
<keyword evidence="1" id="KW-0472">Membrane</keyword>
<keyword evidence="1" id="KW-0812">Transmembrane</keyword>
<sequence length="81" mass="9371">MELLLWLWSQLRSCGNNLPALGIALTVLALLLDFLKRRKPWSRYPPGPSSLPFLGTMLQIDFHNPHISFTQWYAPEGFIQF</sequence>